<accession>A0A4Y8MXB9</accession>
<dbReference type="EMBL" id="SNVI01000002">
    <property type="protein sequence ID" value="TFE41998.1"/>
    <property type="molecule type" value="Genomic_DNA"/>
</dbReference>
<evidence type="ECO:0000313" key="1">
    <source>
        <dbReference type="EMBL" id="TFE41998.1"/>
    </source>
</evidence>
<dbReference type="Proteomes" id="UP000297385">
    <property type="component" value="Unassembled WGS sequence"/>
</dbReference>
<protein>
    <submittedName>
        <fullName evidence="1">Uncharacterized protein</fullName>
    </submittedName>
</protein>
<proteinExistence type="predicted"/>
<sequence length="105" mass="11991">MGRLEATIYQTIIDRCRRQYVSFDRSRVVWRSLSVELWWGGRLGAGITIAVDLEEEHLEKTTTMGDGVIVNPEKVDVVAELLKLTRGVAAYELFGYQHDEMVNFA</sequence>
<name>A0A4Y8MXB9_9BURK</name>
<dbReference type="GeneID" id="97310874"/>
<dbReference type="RefSeq" id="WP_377747558.1">
    <property type="nucleotide sequence ID" value="NZ_JBHSSZ010000003.1"/>
</dbReference>
<organism evidence="1 2">
    <name type="scientific">Paraburkholderia dipogonis</name>
    <dbReference type="NCBI Taxonomy" id="1211383"/>
    <lineage>
        <taxon>Bacteria</taxon>
        <taxon>Pseudomonadati</taxon>
        <taxon>Pseudomonadota</taxon>
        <taxon>Betaproteobacteria</taxon>
        <taxon>Burkholderiales</taxon>
        <taxon>Burkholderiaceae</taxon>
        <taxon>Paraburkholderia</taxon>
    </lineage>
</organism>
<evidence type="ECO:0000313" key="2">
    <source>
        <dbReference type="Proteomes" id="UP000297385"/>
    </source>
</evidence>
<reference evidence="1 2" key="1">
    <citation type="submission" date="2019-03" db="EMBL/GenBank/DDBJ databases">
        <title>Complete Genome Sequence of Paraburkholderia dipogonis ICMP 19430T, a Nitrogen-fixing Symbiont of the South African Invasive Legume Dipogon lignosus in New Zealand.</title>
        <authorList>
            <person name="De Meyer S.E."/>
        </authorList>
    </citation>
    <scope>NUCLEOTIDE SEQUENCE [LARGE SCALE GENOMIC DNA]</scope>
    <source>
        <strain evidence="1 2">ICMP 19430</strain>
    </source>
</reference>
<comment type="caution">
    <text evidence="1">The sequence shown here is derived from an EMBL/GenBank/DDBJ whole genome shotgun (WGS) entry which is preliminary data.</text>
</comment>
<gene>
    <name evidence="1" type="ORF">E2553_35865</name>
</gene>
<dbReference type="AlphaFoldDB" id="A0A4Y8MXB9"/>